<name>A0A5M6ZJ50_9PROT</name>
<organism evidence="2 3">
    <name type="scientific">Alkalicaulis satelles</name>
    <dbReference type="NCBI Taxonomy" id="2609175"/>
    <lineage>
        <taxon>Bacteria</taxon>
        <taxon>Pseudomonadati</taxon>
        <taxon>Pseudomonadota</taxon>
        <taxon>Alphaproteobacteria</taxon>
        <taxon>Maricaulales</taxon>
        <taxon>Maricaulaceae</taxon>
        <taxon>Alkalicaulis</taxon>
    </lineage>
</organism>
<protein>
    <submittedName>
        <fullName evidence="2">Uncharacterized protein</fullName>
    </submittedName>
</protein>
<evidence type="ECO:0000313" key="3">
    <source>
        <dbReference type="Proteomes" id="UP000325122"/>
    </source>
</evidence>
<dbReference type="AlphaFoldDB" id="A0A5M6ZJ50"/>
<dbReference type="RefSeq" id="WP_150022985.1">
    <property type="nucleotide sequence ID" value="NZ_VWOJ01000002.1"/>
</dbReference>
<dbReference type="Proteomes" id="UP000325122">
    <property type="component" value="Unassembled WGS sequence"/>
</dbReference>
<comment type="caution">
    <text evidence="2">The sequence shown here is derived from an EMBL/GenBank/DDBJ whole genome shotgun (WGS) entry which is preliminary data.</text>
</comment>
<keyword evidence="3" id="KW-1185">Reference proteome</keyword>
<accession>A0A5M6ZJ50</accession>
<dbReference type="EMBL" id="VWOJ01000002">
    <property type="protein sequence ID" value="KAA5803717.1"/>
    <property type="molecule type" value="Genomic_DNA"/>
</dbReference>
<evidence type="ECO:0000256" key="1">
    <source>
        <dbReference type="SAM" id="SignalP"/>
    </source>
</evidence>
<reference evidence="2 3" key="1">
    <citation type="submission" date="2019-09" db="EMBL/GenBank/DDBJ databases">
        <authorList>
            <person name="Kevbrin V."/>
            <person name="Grouzdev D.S."/>
        </authorList>
    </citation>
    <scope>NUCLEOTIDE SEQUENCE [LARGE SCALE GENOMIC DNA]</scope>
    <source>
        <strain evidence="2 3">G-192</strain>
    </source>
</reference>
<feature type="chain" id="PRO_5024444027" evidence="1">
    <location>
        <begin position="22"/>
        <end position="143"/>
    </location>
</feature>
<feature type="signal peptide" evidence="1">
    <location>
        <begin position="1"/>
        <end position="21"/>
    </location>
</feature>
<keyword evidence="1" id="KW-0732">Signal</keyword>
<sequence length="143" mass="14725">MSLIATLLAAFALSSAPDVSALQATAADLNAEAAARAERLTDASQAQTLSPDDPVLEQLGRLSALAADHARAIDAARGAGDLACIFRGLSADAASWPERLDAAPDATEQARAWREIARMADHAERLSAEAIHSGPPAPCSASR</sequence>
<evidence type="ECO:0000313" key="2">
    <source>
        <dbReference type="EMBL" id="KAA5803717.1"/>
    </source>
</evidence>
<gene>
    <name evidence="2" type="ORF">F1654_07905</name>
</gene>
<proteinExistence type="predicted"/>